<dbReference type="OrthoDB" id="5835829at2759"/>
<name>A0A9W7MJT7_HIBTR</name>
<accession>A0A9W7MJT7</accession>
<organism evidence="1 2">
    <name type="scientific">Hibiscus trionum</name>
    <name type="common">Flower of an hour</name>
    <dbReference type="NCBI Taxonomy" id="183268"/>
    <lineage>
        <taxon>Eukaryota</taxon>
        <taxon>Viridiplantae</taxon>
        <taxon>Streptophyta</taxon>
        <taxon>Embryophyta</taxon>
        <taxon>Tracheophyta</taxon>
        <taxon>Spermatophyta</taxon>
        <taxon>Magnoliopsida</taxon>
        <taxon>eudicotyledons</taxon>
        <taxon>Gunneridae</taxon>
        <taxon>Pentapetalae</taxon>
        <taxon>rosids</taxon>
        <taxon>malvids</taxon>
        <taxon>Malvales</taxon>
        <taxon>Malvaceae</taxon>
        <taxon>Malvoideae</taxon>
        <taxon>Hibiscus</taxon>
    </lineage>
</organism>
<comment type="caution">
    <text evidence="1">The sequence shown here is derived from an EMBL/GenBank/DDBJ whole genome shotgun (WGS) entry which is preliminary data.</text>
</comment>
<dbReference type="Proteomes" id="UP001165190">
    <property type="component" value="Unassembled WGS sequence"/>
</dbReference>
<dbReference type="SUPFAM" id="SSF53756">
    <property type="entry name" value="UDP-Glycosyltransferase/glycogen phosphorylase"/>
    <property type="match status" value="1"/>
</dbReference>
<dbReference type="PANTHER" id="PTHR48044:SF42">
    <property type="entry name" value="GLYCOSYLTRANSFERASE"/>
    <property type="match status" value="1"/>
</dbReference>
<dbReference type="AlphaFoldDB" id="A0A9W7MJT7"/>
<dbReference type="GO" id="GO:0008194">
    <property type="term" value="F:UDP-glycosyltransferase activity"/>
    <property type="evidence" value="ECO:0007669"/>
    <property type="project" value="UniProtKB-ARBA"/>
</dbReference>
<gene>
    <name evidence="1" type="ORF">HRI_004133600</name>
</gene>
<proteinExistence type="predicted"/>
<reference evidence="1" key="1">
    <citation type="submission" date="2023-05" db="EMBL/GenBank/DDBJ databases">
        <title>Genome and transcriptome analyses reveal genes involved in the formation of fine ridges on petal epidermal cells in Hibiscus trionum.</title>
        <authorList>
            <person name="Koshimizu S."/>
            <person name="Masuda S."/>
            <person name="Ishii T."/>
            <person name="Shirasu K."/>
            <person name="Hoshino A."/>
            <person name="Arita M."/>
        </authorList>
    </citation>
    <scope>NUCLEOTIDE SEQUENCE</scope>
    <source>
        <strain evidence="1">Hamamatsu line</strain>
    </source>
</reference>
<dbReference type="Gene3D" id="3.40.50.2000">
    <property type="entry name" value="Glycogen Phosphorylase B"/>
    <property type="match status" value="2"/>
</dbReference>
<dbReference type="PANTHER" id="PTHR48044">
    <property type="entry name" value="GLYCOSYLTRANSFERASE"/>
    <property type="match status" value="1"/>
</dbReference>
<evidence type="ECO:0000313" key="2">
    <source>
        <dbReference type="Proteomes" id="UP001165190"/>
    </source>
</evidence>
<keyword evidence="2" id="KW-1185">Reference proteome</keyword>
<keyword evidence="1" id="KW-0808">Transferase</keyword>
<dbReference type="EMBL" id="BSYR01000040">
    <property type="protein sequence ID" value="GMJ04644.1"/>
    <property type="molecule type" value="Genomic_DNA"/>
</dbReference>
<evidence type="ECO:0000313" key="1">
    <source>
        <dbReference type="EMBL" id="GMJ04644.1"/>
    </source>
</evidence>
<protein>
    <submittedName>
        <fullName evidence="1">UDP-glucosyl transferase 71C3</fullName>
    </submittedName>
</protein>
<dbReference type="GO" id="GO:1901135">
    <property type="term" value="P:carbohydrate derivative metabolic process"/>
    <property type="evidence" value="ECO:0007669"/>
    <property type="project" value="UniProtKB-ARBA"/>
</dbReference>
<sequence>MVLNKGLLPVFPLGPFPPLEFEGEASFTPLEWLENQRESSVFYVNFGSRTAMSKEQIRELGKGLVLSGYKFLWVVKSKTVDKEETGDDLDEIVGHQVMNNVEDKNGFVVNHLEWAQHGDQMINGEVIEAAGWGVCMKSWGWGLNNHLVKGEEIGDKIKELMESQMLRMEAANKSSEAAQNLMKLFQSLKD</sequence>